<dbReference type="RefSeq" id="WP_289843754.1">
    <property type="nucleotide sequence ID" value="NZ_CATKSH010000023.1"/>
</dbReference>
<evidence type="ECO:0000259" key="3">
    <source>
        <dbReference type="PROSITE" id="PS51755"/>
    </source>
</evidence>
<keyword evidence="5" id="KW-1185">Reference proteome</keyword>
<accession>A0AA35XYY2</accession>
<organism evidence="4 5">
    <name type="scientific">Brytella acorum</name>
    <dbReference type="NCBI Taxonomy" id="2959299"/>
    <lineage>
        <taxon>Bacteria</taxon>
        <taxon>Pseudomonadati</taxon>
        <taxon>Pseudomonadota</taxon>
        <taxon>Alphaproteobacteria</taxon>
        <taxon>Acetobacterales</taxon>
        <taxon>Acetobacteraceae</taxon>
        <taxon>Brytella</taxon>
    </lineage>
</organism>
<dbReference type="PROSITE" id="PS51755">
    <property type="entry name" value="OMPR_PHOB"/>
    <property type="match status" value="1"/>
</dbReference>
<gene>
    <name evidence="4" type="ORF">LMG32879_002654</name>
</gene>
<dbReference type="Pfam" id="PF00486">
    <property type="entry name" value="Trans_reg_C"/>
    <property type="match status" value="1"/>
</dbReference>
<dbReference type="AlphaFoldDB" id="A0AA35XYY2"/>
<comment type="caution">
    <text evidence="4">The sequence shown here is derived from an EMBL/GenBank/DDBJ whole genome shotgun (WGS) entry which is preliminary data.</text>
</comment>
<reference evidence="4" key="1">
    <citation type="submission" date="2023-03" db="EMBL/GenBank/DDBJ databases">
        <authorList>
            <person name="Cleenwerck I."/>
        </authorList>
    </citation>
    <scope>NUCLEOTIDE SEQUENCE</scope>
    <source>
        <strain evidence="4">LMG 32879</strain>
    </source>
</reference>
<dbReference type="InterPro" id="IPR001867">
    <property type="entry name" value="OmpR/PhoB-type_DNA-bd"/>
</dbReference>
<evidence type="ECO:0000256" key="1">
    <source>
        <dbReference type="ARBA" id="ARBA00023125"/>
    </source>
</evidence>
<dbReference type="Proteomes" id="UP001176960">
    <property type="component" value="Unassembled WGS sequence"/>
</dbReference>
<feature type="domain" description="OmpR/PhoB-type" evidence="3">
    <location>
        <begin position="1"/>
        <end position="44"/>
    </location>
</feature>
<evidence type="ECO:0000313" key="5">
    <source>
        <dbReference type="Proteomes" id="UP001176960"/>
    </source>
</evidence>
<dbReference type="InterPro" id="IPR016032">
    <property type="entry name" value="Sig_transdc_resp-reg_C-effctor"/>
</dbReference>
<feature type="DNA-binding region" description="OmpR/PhoB-type" evidence="2">
    <location>
        <begin position="1"/>
        <end position="44"/>
    </location>
</feature>
<dbReference type="InterPro" id="IPR036388">
    <property type="entry name" value="WH-like_DNA-bd_sf"/>
</dbReference>
<protein>
    <submittedName>
        <fullName evidence="4">Winged helix-turn-helix domain-containing protein</fullName>
    </submittedName>
</protein>
<dbReference type="EMBL" id="CATKSH010000023">
    <property type="protein sequence ID" value="CAI9121801.1"/>
    <property type="molecule type" value="Genomic_DNA"/>
</dbReference>
<evidence type="ECO:0000256" key="2">
    <source>
        <dbReference type="PROSITE-ProRule" id="PRU01091"/>
    </source>
</evidence>
<sequence>LWGANGDVQQLRVYIRQLRQKLEINPERPQHIITETGIGYRLTLVE</sequence>
<dbReference type="Gene3D" id="1.10.10.10">
    <property type="entry name" value="Winged helix-like DNA-binding domain superfamily/Winged helix DNA-binding domain"/>
    <property type="match status" value="1"/>
</dbReference>
<dbReference type="GO" id="GO:0006355">
    <property type="term" value="P:regulation of DNA-templated transcription"/>
    <property type="evidence" value="ECO:0007669"/>
    <property type="project" value="InterPro"/>
</dbReference>
<dbReference type="SUPFAM" id="SSF46894">
    <property type="entry name" value="C-terminal effector domain of the bipartite response regulators"/>
    <property type="match status" value="1"/>
</dbReference>
<dbReference type="GO" id="GO:0003677">
    <property type="term" value="F:DNA binding"/>
    <property type="evidence" value="ECO:0007669"/>
    <property type="project" value="UniProtKB-UniRule"/>
</dbReference>
<keyword evidence="1 2" id="KW-0238">DNA-binding</keyword>
<dbReference type="GO" id="GO:0000160">
    <property type="term" value="P:phosphorelay signal transduction system"/>
    <property type="evidence" value="ECO:0007669"/>
    <property type="project" value="InterPro"/>
</dbReference>
<feature type="non-terminal residue" evidence="4">
    <location>
        <position position="1"/>
    </location>
</feature>
<proteinExistence type="predicted"/>
<evidence type="ECO:0000313" key="4">
    <source>
        <dbReference type="EMBL" id="CAI9121801.1"/>
    </source>
</evidence>
<name>A0AA35XYY2_9PROT</name>